<keyword evidence="6" id="KW-1185">Reference proteome</keyword>
<dbReference type="PANTHER" id="PTHR44688:SF16">
    <property type="entry name" value="DNA-BINDING TRANSCRIPTIONAL ACTIVATOR DEVR_DOSR"/>
    <property type="match status" value="1"/>
</dbReference>
<dbReference type="InterPro" id="IPR016032">
    <property type="entry name" value="Sig_transdc_resp-reg_C-effctor"/>
</dbReference>
<protein>
    <submittedName>
        <fullName evidence="5">ATP-, maltotriose-and DNA-dependent transcriptional regulator MalT</fullName>
    </submittedName>
</protein>
<dbReference type="InterPro" id="IPR011990">
    <property type="entry name" value="TPR-like_helical_dom_sf"/>
</dbReference>
<feature type="domain" description="HTH luxR-type" evidence="4">
    <location>
        <begin position="793"/>
        <end position="858"/>
    </location>
</feature>
<gene>
    <name evidence="5" type="ORF">SAMN06295920_10893</name>
</gene>
<reference evidence="6" key="1">
    <citation type="submission" date="2017-02" db="EMBL/GenBank/DDBJ databases">
        <authorList>
            <person name="Varghese N."/>
            <person name="Submissions S."/>
        </authorList>
    </citation>
    <scope>NUCLEOTIDE SEQUENCE [LARGE SCALE GENOMIC DNA]</scope>
    <source>
        <strain evidence="6">UM2</strain>
    </source>
</reference>
<keyword evidence="3" id="KW-0804">Transcription</keyword>
<dbReference type="SUPFAM" id="SSF46894">
    <property type="entry name" value="C-terminal effector domain of the bipartite response regulators"/>
    <property type="match status" value="1"/>
</dbReference>
<dbReference type="GO" id="GO:0003677">
    <property type="term" value="F:DNA binding"/>
    <property type="evidence" value="ECO:0007669"/>
    <property type="project" value="UniProtKB-KW"/>
</dbReference>
<dbReference type="Pfam" id="PF25873">
    <property type="entry name" value="WHD_MalT"/>
    <property type="match status" value="1"/>
</dbReference>
<dbReference type="GO" id="GO:0006355">
    <property type="term" value="P:regulation of DNA-templated transcription"/>
    <property type="evidence" value="ECO:0007669"/>
    <property type="project" value="InterPro"/>
</dbReference>
<dbReference type="InterPro" id="IPR000792">
    <property type="entry name" value="Tscrpt_reg_LuxR_C"/>
</dbReference>
<dbReference type="InterPro" id="IPR059106">
    <property type="entry name" value="WHD_MalT"/>
</dbReference>
<evidence type="ECO:0000256" key="3">
    <source>
        <dbReference type="ARBA" id="ARBA00023163"/>
    </source>
</evidence>
<keyword evidence="2" id="KW-0238">DNA-binding</keyword>
<evidence type="ECO:0000259" key="4">
    <source>
        <dbReference type="PROSITE" id="PS50043"/>
    </source>
</evidence>
<dbReference type="InterPro" id="IPR036388">
    <property type="entry name" value="WH-like_DNA-bd_sf"/>
</dbReference>
<dbReference type="STRING" id="439228.SAMN06295920_10893"/>
<sequence>MTINAGDGWSRRIDDLAPRIARHHVTLLRAPAGHGKSVALDRLRAAVEAGGERCAALLLDKRDADLSRFFRRVAHALGVDPAQPDAAGVAEAVDGEADDDRLSMLFLDGIDEAGDTLPPALSDLILFAPGLRFVIASREGNLPGLAKLRAQDRVAVIGPDQLGFSRAEALAFLGASEDADVMRLVDRCEGWPILLKFVRDGLGAGDPPSLAGEVGSVSADLIADFLDEQILAPLLPEDADFLERTAVVSRFTLDLARLLAPEAAVEQSVERLGRAAGLLQARRLNGLWYHVNPMLRATLMRRFQARIGSDIRSVHRAIEAWMIEHDAIDEAVLHACLAQDYDECVQLVRRFGPANLSMRYGLRTLRSVLAAFPRHYLDHEPSLGISEALILSKEGRVSDARRLVHRLREKTGSHAVRPAALGDLDLLDIMLACHADQPLAPGLADRLSEVAATLPHDDVIHQGWVQNLICRVHLSLGNFANAAAAGIAAEHYYARSDSRYGQFFVHLHLASTRSWQGHYDQVASHIDSAESIAVQHFPEEPAMATLCRLLRAELLFDQGQADLGIDLLPALQSAENNDGWLDLFVSGYRTAALHAFRGSGLETALAVTRRGDEAALRIGLPRLSLVMQILRAELLSLAGHRNQAGNALRAIRVPGNGEDDARWRERLALGIANARLLIHSRQFRRATVLLDTLEGECERRGIGRLVAKIGLLRALLLAGSGSPQRAIATLVELLQSAQQPSMQAFIEEGELMARLCSLVAHHSQRHALGPEASRFLAELSERLGQSYQHVIDRDAGGSYLSAREREILLSLAQGESNKSTAERLNVSEATVKFHLQRIYRKLGAHNRVKAIAVAQQQGLLY</sequence>
<dbReference type="Proteomes" id="UP000189818">
    <property type="component" value="Unassembled WGS sequence"/>
</dbReference>
<dbReference type="EMBL" id="FUYM01000008">
    <property type="protein sequence ID" value="SKB90623.1"/>
    <property type="molecule type" value="Genomic_DNA"/>
</dbReference>
<dbReference type="PANTHER" id="PTHR44688">
    <property type="entry name" value="DNA-BINDING TRANSCRIPTIONAL ACTIVATOR DEVR_DOSR"/>
    <property type="match status" value="1"/>
</dbReference>
<dbReference type="OrthoDB" id="9807052at2"/>
<dbReference type="CDD" id="cd06170">
    <property type="entry name" value="LuxR_C_like"/>
    <property type="match status" value="1"/>
</dbReference>
<dbReference type="AlphaFoldDB" id="A0A1T5F371"/>
<evidence type="ECO:0000256" key="1">
    <source>
        <dbReference type="ARBA" id="ARBA00023015"/>
    </source>
</evidence>
<evidence type="ECO:0000313" key="6">
    <source>
        <dbReference type="Proteomes" id="UP000189818"/>
    </source>
</evidence>
<accession>A0A1T5F371</accession>
<dbReference type="Pfam" id="PF00196">
    <property type="entry name" value="GerE"/>
    <property type="match status" value="1"/>
</dbReference>
<dbReference type="RefSeq" id="WP_079649463.1">
    <property type="nucleotide sequence ID" value="NZ_FUYM01000008.1"/>
</dbReference>
<name>A0A1T5F371_9SPHN</name>
<dbReference type="PRINTS" id="PR00038">
    <property type="entry name" value="HTHLUXR"/>
</dbReference>
<dbReference type="SMART" id="SM00421">
    <property type="entry name" value="HTH_LUXR"/>
    <property type="match status" value="1"/>
</dbReference>
<organism evidence="5 6">
    <name type="scientific">Rhizorhabdus histidinilytica</name>
    <dbReference type="NCBI Taxonomy" id="439228"/>
    <lineage>
        <taxon>Bacteria</taxon>
        <taxon>Pseudomonadati</taxon>
        <taxon>Pseudomonadota</taxon>
        <taxon>Alphaproteobacteria</taxon>
        <taxon>Sphingomonadales</taxon>
        <taxon>Sphingomonadaceae</taxon>
        <taxon>Rhizorhabdus</taxon>
    </lineage>
</organism>
<evidence type="ECO:0000313" key="5">
    <source>
        <dbReference type="EMBL" id="SKB90623.1"/>
    </source>
</evidence>
<proteinExistence type="predicted"/>
<keyword evidence="1" id="KW-0805">Transcription regulation</keyword>
<evidence type="ECO:0000256" key="2">
    <source>
        <dbReference type="ARBA" id="ARBA00023125"/>
    </source>
</evidence>
<dbReference type="PROSITE" id="PS50043">
    <property type="entry name" value="HTH_LUXR_2"/>
    <property type="match status" value="1"/>
</dbReference>
<dbReference type="Gene3D" id="1.25.40.10">
    <property type="entry name" value="Tetratricopeptide repeat domain"/>
    <property type="match status" value="1"/>
</dbReference>
<dbReference type="Gene3D" id="1.10.10.10">
    <property type="entry name" value="Winged helix-like DNA-binding domain superfamily/Winged helix DNA-binding domain"/>
    <property type="match status" value="1"/>
</dbReference>